<evidence type="ECO:0000256" key="2">
    <source>
        <dbReference type="ARBA" id="ARBA00023268"/>
    </source>
</evidence>
<dbReference type="OrthoDB" id="10030726at2759"/>
<evidence type="ECO:0000256" key="1">
    <source>
        <dbReference type="ARBA" id="ARBA00012493"/>
    </source>
</evidence>
<dbReference type="Gene3D" id="3.10.20.370">
    <property type="match status" value="1"/>
</dbReference>
<evidence type="ECO:0000313" key="5">
    <source>
        <dbReference type="EMBL" id="GBN23171.1"/>
    </source>
</evidence>
<dbReference type="GO" id="GO:0003964">
    <property type="term" value="F:RNA-directed DNA polymerase activity"/>
    <property type="evidence" value="ECO:0007669"/>
    <property type="project" value="UniProtKB-EC"/>
</dbReference>
<gene>
    <name evidence="5" type="ORF">AVEN_156244_1</name>
    <name evidence="6" type="ORF">AVEN_217545_1</name>
</gene>
<dbReference type="Pfam" id="PF17921">
    <property type="entry name" value="Integrase_H2C2"/>
    <property type="match status" value="1"/>
</dbReference>
<dbReference type="AlphaFoldDB" id="A0A4Y2M9Z8"/>
<keyword evidence="2" id="KW-0511">Multifunctional enzyme</keyword>
<dbReference type="Proteomes" id="UP000499080">
    <property type="component" value="Unassembled WGS sequence"/>
</dbReference>
<feature type="domain" description="Reverse transcriptase/retrotransposon-derived protein RNase H-like" evidence="3">
    <location>
        <begin position="66"/>
        <end position="129"/>
    </location>
</feature>
<dbReference type="InterPro" id="IPR041577">
    <property type="entry name" value="RT_RNaseH_2"/>
</dbReference>
<dbReference type="Pfam" id="PF17919">
    <property type="entry name" value="RT_RNaseH_2"/>
    <property type="match status" value="1"/>
</dbReference>
<feature type="domain" description="Integrase zinc-binding" evidence="4">
    <location>
        <begin position="207"/>
        <end position="242"/>
    </location>
</feature>
<dbReference type="FunFam" id="1.10.340.70:FF:000001">
    <property type="entry name" value="Retrovirus-related Pol polyprotein from transposon gypsy-like Protein"/>
    <property type="match status" value="1"/>
</dbReference>
<dbReference type="EMBL" id="BGPR01006966">
    <property type="protein sequence ID" value="GBN23220.1"/>
    <property type="molecule type" value="Genomic_DNA"/>
</dbReference>
<evidence type="ECO:0000313" key="6">
    <source>
        <dbReference type="EMBL" id="GBN23220.1"/>
    </source>
</evidence>
<evidence type="ECO:0000259" key="4">
    <source>
        <dbReference type="Pfam" id="PF17921"/>
    </source>
</evidence>
<dbReference type="PANTHER" id="PTHR37984:SF5">
    <property type="entry name" value="PROTEIN NYNRIN-LIKE"/>
    <property type="match status" value="1"/>
</dbReference>
<evidence type="ECO:0000313" key="7">
    <source>
        <dbReference type="Proteomes" id="UP000499080"/>
    </source>
</evidence>
<dbReference type="EC" id="2.7.7.49" evidence="1"/>
<accession>A0A4Y2M9Z8</accession>
<proteinExistence type="predicted"/>
<dbReference type="EMBL" id="BGPR01006962">
    <property type="protein sequence ID" value="GBN23171.1"/>
    <property type="molecule type" value="Genomic_DNA"/>
</dbReference>
<dbReference type="InterPro" id="IPR041588">
    <property type="entry name" value="Integrase_H2C2"/>
</dbReference>
<dbReference type="InterPro" id="IPR050951">
    <property type="entry name" value="Retrovirus_Pol_polyprotein"/>
</dbReference>
<dbReference type="PANTHER" id="PTHR37984">
    <property type="entry name" value="PROTEIN CBG26694"/>
    <property type="match status" value="1"/>
</dbReference>
<sequence>MLGPWIHEVVSIPVHVHPPDTIGNETRQTRQLVSSHQQFNGGVGGPRRGVKLCAIQSTTVHEWDIEECEKSFNSLKQALISSPILTFPRADKDFILDTDASKEEIGAVLSQNIGNEERVIAYFSKSLDPWSSCEIQNVQLEDPAIKPILEKKLNSADRQSWQKIAPESPVTKRYWALWDSLHLKDGVLYSRWESDNGSSCRWQLILPDSRIPEVLRETHDSTSGGHFGVMKTLSKTRERFYWD</sequence>
<dbReference type="Gene3D" id="1.10.340.70">
    <property type="match status" value="1"/>
</dbReference>
<keyword evidence="7" id="KW-1185">Reference proteome</keyword>
<reference evidence="6 7" key="1">
    <citation type="journal article" date="2019" name="Sci. Rep.">
        <title>Orb-weaving spider Araneus ventricosus genome elucidates the spidroin gene catalogue.</title>
        <authorList>
            <person name="Kono N."/>
            <person name="Nakamura H."/>
            <person name="Ohtoshi R."/>
            <person name="Moran D.A.P."/>
            <person name="Shinohara A."/>
            <person name="Yoshida Y."/>
            <person name="Fujiwara M."/>
            <person name="Mori M."/>
            <person name="Tomita M."/>
            <person name="Arakawa K."/>
        </authorList>
    </citation>
    <scope>NUCLEOTIDE SEQUENCE [LARGE SCALE GENOMIC DNA]</scope>
</reference>
<name>A0A4Y2M9Z8_ARAVE</name>
<comment type="caution">
    <text evidence="6">The sequence shown here is derived from an EMBL/GenBank/DDBJ whole genome shotgun (WGS) entry which is preliminary data.</text>
</comment>
<protein>
    <recommendedName>
        <fullName evidence="1">RNA-directed DNA polymerase</fullName>
        <ecNumber evidence="1">2.7.7.49</ecNumber>
    </recommendedName>
</protein>
<dbReference type="SUPFAM" id="SSF56672">
    <property type="entry name" value="DNA/RNA polymerases"/>
    <property type="match status" value="1"/>
</dbReference>
<organism evidence="6 7">
    <name type="scientific">Araneus ventricosus</name>
    <name type="common">Orbweaver spider</name>
    <name type="synonym">Epeira ventricosa</name>
    <dbReference type="NCBI Taxonomy" id="182803"/>
    <lineage>
        <taxon>Eukaryota</taxon>
        <taxon>Metazoa</taxon>
        <taxon>Ecdysozoa</taxon>
        <taxon>Arthropoda</taxon>
        <taxon>Chelicerata</taxon>
        <taxon>Arachnida</taxon>
        <taxon>Araneae</taxon>
        <taxon>Araneomorphae</taxon>
        <taxon>Entelegynae</taxon>
        <taxon>Araneoidea</taxon>
        <taxon>Araneidae</taxon>
        <taxon>Araneus</taxon>
    </lineage>
</organism>
<dbReference type="InterPro" id="IPR043502">
    <property type="entry name" value="DNA/RNA_pol_sf"/>
</dbReference>
<evidence type="ECO:0000259" key="3">
    <source>
        <dbReference type="Pfam" id="PF17919"/>
    </source>
</evidence>